<dbReference type="AlphaFoldDB" id="A0A9X4BIQ8"/>
<proteinExistence type="predicted"/>
<sequence>MRTLKVPRRNLAAVLIGALPIFLCTWKPCVASSLDQPPWYVGRWLLAEDEDGSRPGTDLTEFRADGRFVVYGPGCTESVVATYHVHNGDIFVSVEIPNKGPLAMVFRPSADHEKLTYTSHRTRNNAVYRRAPASICDPK</sequence>
<protein>
    <submittedName>
        <fullName evidence="1">Uncharacterized protein</fullName>
    </submittedName>
</protein>
<gene>
    <name evidence="1" type="ORF">OD750_015120</name>
</gene>
<evidence type="ECO:0000313" key="2">
    <source>
        <dbReference type="Proteomes" id="UP001139971"/>
    </source>
</evidence>
<keyword evidence="2" id="KW-1185">Reference proteome</keyword>
<reference evidence="1" key="1">
    <citation type="submission" date="2023-02" db="EMBL/GenBank/DDBJ databases">
        <title>Tahibacter soli sp. nov. isolated from soil.</title>
        <authorList>
            <person name="Baek J.H."/>
            <person name="Lee J.K."/>
            <person name="Choi D.G."/>
            <person name="Jeon C.O."/>
        </authorList>
    </citation>
    <scope>NUCLEOTIDE SEQUENCE</scope>
    <source>
        <strain evidence="1">BL</strain>
    </source>
</reference>
<name>A0A9X4BIQ8_9GAMM</name>
<organism evidence="1 2">
    <name type="scientific">Tahibacter soli</name>
    <dbReference type="NCBI Taxonomy" id="2983605"/>
    <lineage>
        <taxon>Bacteria</taxon>
        <taxon>Pseudomonadati</taxon>
        <taxon>Pseudomonadota</taxon>
        <taxon>Gammaproteobacteria</taxon>
        <taxon>Lysobacterales</taxon>
        <taxon>Rhodanobacteraceae</taxon>
        <taxon>Tahibacter</taxon>
    </lineage>
</organism>
<dbReference type="Proteomes" id="UP001139971">
    <property type="component" value="Unassembled WGS sequence"/>
</dbReference>
<accession>A0A9X4BIQ8</accession>
<comment type="caution">
    <text evidence="1">The sequence shown here is derived from an EMBL/GenBank/DDBJ whole genome shotgun (WGS) entry which is preliminary data.</text>
</comment>
<evidence type="ECO:0000313" key="1">
    <source>
        <dbReference type="EMBL" id="MDC8013873.1"/>
    </source>
</evidence>
<dbReference type="EMBL" id="JAOVZO020000018">
    <property type="protein sequence ID" value="MDC8013873.1"/>
    <property type="molecule type" value="Genomic_DNA"/>
</dbReference>
<dbReference type="RefSeq" id="WP_263541518.1">
    <property type="nucleotide sequence ID" value="NZ_JAOVZO020000018.1"/>
</dbReference>